<dbReference type="EMBL" id="BNBE01000002">
    <property type="protein sequence ID" value="GHG11721.1"/>
    <property type="molecule type" value="Genomic_DNA"/>
</dbReference>
<protein>
    <submittedName>
        <fullName evidence="1">Uncharacterized protein</fullName>
    </submittedName>
</protein>
<reference evidence="1" key="1">
    <citation type="journal article" date="2014" name="Int. J. Syst. Evol. Microbiol.">
        <title>Complete genome sequence of Corynebacterium casei LMG S-19264T (=DSM 44701T), isolated from a smear-ripened cheese.</title>
        <authorList>
            <consortium name="US DOE Joint Genome Institute (JGI-PGF)"/>
            <person name="Walter F."/>
            <person name="Albersmeier A."/>
            <person name="Kalinowski J."/>
            <person name="Ruckert C."/>
        </authorList>
    </citation>
    <scope>NUCLEOTIDE SEQUENCE</scope>
    <source>
        <strain evidence="1">JCM 4122</strain>
    </source>
</reference>
<dbReference type="AlphaFoldDB" id="A0A919BSZ0"/>
<evidence type="ECO:0000313" key="2">
    <source>
        <dbReference type="Proteomes" id="UP000632849"/>
    </source>
</evidence>
<keyword evidence="2" id="KW-1185">Reference proteome</keyword>
<sequence length="329" mass="33807">MVLPLVPLVLIGVGAVSGASGAALGIKGGYEIKRANTRIQKVGARYDEERGELEAHEALTNERLKALGGCQEHAVRVVVERMADFLRRHEKQVAESEKLLVDGLDSTTGRVELDRSLGQDAIAWMRGIVGAAVTGAGINAGVTTAVTSFAVASTGTAISALSGAAMTNATLAALGGGSVAAGGGGMAVGAAALNFVTVGPAILVSGLMVAGQGEKAKTRARENEAEVNVAIAEMRATKAKFDGIIARAGELETLLDRLVARAVLALDLLESEPFDPAAHAAPFRRALTLAVAVRDVASTQIVDAAGEPNQQTAGFTMRYRTLLKEDGDG</sequence>
<evidence type="ECO:0000313" key="1">
    <source>
        <dbReference type="EMBL" id="GHG11721.1"/>
    </source>
</evidence>
<proteinExistence type="predicted"/>
<comment type="caution">
    <text evidence="1">The sequence shown here is derived from an EMBL/GenBank/DDBJ whole genome shotgun (WGS) entry which is preliminary data.</text>
</comment>
<name>A0A919BSZ0_STRFL</name>
<accession>A0A919BSZ0</accession>
<gene>
    <name evidence="1" type="ORF">GCM10017667_51070</name>
</gene>
<organism evidence="1 2">
    <name type="scientific">Streptomyces filamentosus</name>
    <name type="common">Streptomyces roseosporus</name>
    <dbReference type="NCBI Taxonomy" id="67294"/>
    <lineage>
        <taxon>Bacteria</taxon>
        <taxon>Bacillati</taxon>
        <taxon>Actinomycetota</taxon>
        <taxon>Actinomycetes</taxon>
        <taxon>Kitasatosporales</taxon>
        <taxon>Streptomycetaceae</taxon>
        <taxon>Streptomyces</taxon>
    </lineage>
</organism>
<dbReference type="Proteomes" id="UP000632849">
    <property type="component" value="Unassembled WGS sequence"/>
</dbReference>
<reference evidence="1" key="2">
    <citation type="submission" date="2020-09" db="EMBL/GenBank/DDBJ databases">
        <authorList>
            <person name="Sun Q."/>
            <person name="Ohkuma M."/>
        </authorList>
    </citation>
    <scope>NUCLEOTIDE SEQUENCE</scope>
    <source>
        <strain evidence="1">JCM 4122</strain>
    </source>
</reference>